<dbReference type="EMBL" id="CALNXK010000091">
    <property type="protein sequence ID" value="CAH3151445.1"/>
    <property type="molecule type" value="Genomic_DNA"/>
</dbReference>
<organism evidence="2 3">
    <name type="scientific">Porites lobata</name>
    <dbReference type="NCBI Taxonomy" id="104759"/>
    <lineage>
        <taxon>Eukaryota</taxon>
        <taxon>Metazoa</taxon>
        <taxon>Cnidaria</taxon>
        <taxon>Anthozoa</taxon>
        <taxon>Hexacorallia</taxon>
        <taxon>Scleractinia</taxon>
        <taxon>Fungiina</taxon>
        <taxon>Poritidae</taxon>
        <taxon>Porites</taxon>
    </lineage>
</organism>
<protein>
    <submittedName>
        <fullName evidence="2">Uncharacterized protein</fullName>
    </submittedName>
</protein>
<feature type="region of interest" description="Disordered" evidence="1">
    <location>
        <begin position="23"/>
        <end position="57"/>
    </location>
</feature>
<comment type="caution">
    <text evidence="2">The sequence shown here is derived from an EMBL/GenBank/DDBJ whole genome shotgun (WGS) entry which is preliminary data.</text>
</comment>
<feature type="compositionally biased region" description="Polar residues" evidence="1">
    <location>
        <begin position="236"/>
        <end position="254"/>
    </location>
</feature>
<keyword evidence="3" id="KW-1185">Reference proteome</keyword>
<feature type="compositionally biased region" description="Pro residues" evidence="1">
    <location>
        <begin position="221"/>
        <end position="234"/>
    </location>
</feature>
<reference evidence="2 3" key="1">
    <citation type="submission" date="2022-05" db="EMBL/GenBank/DDBJ databases">
        <authorList>
            <consortium name="Genoscope - CEA"/>
            <person name="William W."/>
        </authorList>
    </citation>
    <scope>NUCLEOTIDE SEQUENCE [LARGE SCALE GENOMIC DNA]</scope>
</reference>
<feature type="region of interest" description="Disordered" evidence="1">
    <location>
        <begin position="217"/>
        <end position="254"/>
    </location>
</feature>
<sequence length="254" mass="28660">MESQSNDFSYFLTGERDLESLAEDYFSARPVDEQDDQEDNYGSDFYSSNESDQEIDSDVDFHFSERDTSERSKLLAEFLKEQNQKQAELKRTGDQRVETSEASIQCHMSTSPPSTADASVQTDYYDVTTKLRQQVLNLTEVLKELTALKCLHQHELKPTALPLFDEDPEFPTLDSEAVASLVSFCSSPTVQTSQETAEPSEPQHPVLSMFRQINRENLSPVFPPQMAPSRPPLQPVDQNVTPLVSSSHSPTDEQ</sequence>
<dbReference type="Proteomes" id="UP001159405">
    <property type="component" value="Unassembled WGS sequence"/>
</dbReference>
<evidence type="ECO:0000313" key="3">
    <source>
        <dbReference type="Proteomes" id="UP001159405"/>
    </source>
</evidence>
<proteinExistence type="predicted"/>
<gene>
    <name evidence="2" type="ORF">PLOB_00048595</name>
</gene>
<evidence type="ECO:0000313" key="2">
    <source>
        <dbReference type="EMBL" id="CAH3151445.1"/>
    </source>
</evidence>
<name>A0ABN8PW33_9CNID</name>
<accession>A0ABN8PW33</accession>
<evidence type="ECO:0000256" key="1">
    <source>
        <dbReference type="SAM" id="MobiDB-lite"/>
    </source>
</evidence>